<dbReference type="PANTHER" id="PTHR34648:SF6">
    <property type="entry name" value="CLOCK-INTERACTING PACEMAKER-RELATED"/>
    <property type="match status" value="1"/>
</dbReference>
<dbReference type="GO" id="GO:0042754">
    <property type="term" value="P:negative regulation of circadian rhythm"/>
    <property type="evidence" value="ECO:0007669"/>
    <property type="project" value="InterPro"/>
</dbReference>
<dbReference type="Ensembl" id="ENSORLT00020004283.1">
    <property type="protein sequence ID" value="ENSORLP00020006619.1"/>
    <property type="gene ID" value="ENSORLG00020007486.1"/>
</dbReference>
<feature type="compositionally biased region" description="Low complexity" evidence="1">
    <location>
        <begin position="156"/>
        <end position="169"/>
    </location>
</feature>
<dbReference type="Pfam" id="PF15800">
    <property type="entry name" value="CiPC"/>
    <property type="match status" value="2"/>
</dbReference>
<feature type="compositionally biased region" description="Polar residues" evidence="1">
    <location>
        <begin position="264"/>
        <end position="273"/>
    </location>
</feature>
<feature type="region of interest" description="Disordered" evidence="1">
    <location>
        <begin position="245"/>
        <end position="295"/>
    </location>
</feature>
<reference evidence="2" key="3">
    <citation type="submission" date="2025-08" db="UniProtKB">
        <authorList>
            <consortium name="Ensembl"/>
        </authorList>
    </citation>
    <scope>IDENTIFICATION</scope>
    <source>
        <strain evidence="2">HNI</strain>
    </source>
</reference>
<protein>
    <submittedName>
        <fullName evidence="2">CLOCK-interacting pacemaker a</fullName>
    </submittedName>
</protein>
<dbReference type="GO" id="GO:0045892">
    <property type="term" value="P:negative regulation of DNA-templated transcription"/>
    <property type="evidence" value="ECO:0007669"/>
    <property type="project" value="InterPro"/>
</dbReference>
<reference key="1">
    <citation type="journal article" date="2007" name="Nature">
        <title>The medaka draft genome and insights into vertebrate genome evolution.</title>
        <authorList>
            <person name="Kasahara M."/>
            <person name="Naruse K."/>
            <person name="Sasaki S."/>
            <person name="Nakatani Y."/>
            <person name="Qu W."/>
            <person name="Ahsan B."/>
            <person name="Yamada T."/>
            <person name="Nagayasu Y."/>
            <person name="Doi K."/>
            <person name="Kasai Y."/>
            <person name="Jindo T."/>
            <person name="Kobayashi D."/>
            <person name="Shimada A."/>
            <person name="Toyoda A."/>
            <person name="Kuroki Y."/>
            <person name="Fujiyama A."/>
            <person name="Sasaki T."/>
            <person name="Shimizu A."/>
            <person name="Asakawa S."/>
            <person name="Shimizu N."/>
            <person name="Hashimoto S."/>
            <person name="Yang J."/>
            <person name="Lee Y."/>
            <person name="Matsushima K."/>
            <person name="Sugano S."/>
            <person name="Sakaizumi M."/>
            <person name="Narita T."/>
            <person name="Ohishi K."/>
            <person name="Haga S."/>
            <person name="Ohta F."/>
            <person name="Nomoto H."/>
            <person name="Nogata K."/>
            <person name="Morishita T."/>
            <person name="Endo T."/>
            <person name="Shin-I T."/>
            <person name="Takeda H."/>
            <person name="Morishita S."/>
            <person name="Kohara Y."/>
        </authorList>
    </citation>
    <scope>NUCLEOTIDE SEQUENCE [LARGE SCALE GENOMIC DNA]</scope>
    <source>
        <strain>Hd-rR</strain>
    </source>
</reference>
<dbReference type="Proteomes" id="UP000265180">
    <property type="component" value="Chromosome 22"/>
</dbReference>
<proteinExistence type="predicted"/>
<dbReference type="PANTHER" id="PTHR34648">
    <property type="entry name" value="CLOCK-INTERACTING PACEMAKER"/>
    <property type="match status" value="1"/>
</dbReference>
<reference evidence="2" key="4">
    <citation type="submission" date="2025-09" db="UniProtKB">
        <authorList>
            <consortium name="Ensembl"/>
        </authorList>
    </citation>
    <scope>IDENTIFICATION</scope>
    <source>
        <strain evidence="2">HNI</strain>
    </source>
</reference>
<sequence>MDLESVIHEIKLFNANFFVAMFCFILPKKINMSGFSRPGVHRSASFSGASHPGGFKHDLERDSGFSDASSEYLSAMEVTDSEEAGRNGSMLGQQSAGQQVAVVGGPYTGLSPMIFMNNFVLKQPSSSAPAEKQWGFPSHLDVMPQSQVVLFQPVMPSGNSNSPKPSPENLRQSKNSVPSAKPHPQNAPHPVNTATERVGSSKLRARLMSEHGQRQQRRHKLYSPPSPLPGLQTLGHVEDFEAAANHAEAEDHQEHQEQFPDKPSTPQAGSRSLPSYFKRRTGTPPDKNQDAITTHSNKLKRFSNTYNILSKSGLLGITMRTKQLIKENKRTQGLLCQLQEHTDLLSEALSSGDPHLWTKLQLSLQNTEKEHWGAKAHRVLAQAKFQHL</sequence>
<dbReference type="InterPro" id="IPR031602">
    <property type="entry name" value="CIPC"/>
</dbReference>
<feature type="compositionally biased region" description="Basic and acidic residues" evidence="1">
    <location>
        <begin position="247"/>
        <end position="260"/>
    </location>
</feature>
<evidence type="ECO:0000313" key="2">
    <source>
        <dbReference type="Ensembl" id="ENSORLP00020006619.1"/>
    </source>
</evidence>
<reference evidence="2 3" key="2">
    <citation type="submission" date="2017-04" db="EMBL/GenBank/DDBJ databases">
        <title>CpG methylation of centromeres and impact of large insertions on vertebrate speciation.</title>
        <authorList>
            <person name="Ichikawa K."/>
            <person name="Yoshimura J."/>
            <person name="Morishita S."/>
        </authorList>
    </citation>
    <scope>NUCLEOTIDE SEQUENCE</scope>
    <source>
        <strain evidence="2 3">HNI</strain>
    </source>
</reference>
<name>A0A3P9KE50_ORYLA</name>
<accession>A0A3P9KE50</accession>
<dbReference type="AlphaFoldDB" id="A0A3P9KE50"/>
<organism evidence="2 3">
    <name type="scientific">Oryzias latipes</name>
    <name type="common">Japanese rice fish</name>
    <name type="synonym">Japanese killifish</name>
    <dbReference type="NCBI Taxonomy" id="8090"/>
    <lineage>
        <taxon>Eukaryota</taxon>
        <taxon>Metazoa</taxon>
        <taxon>Chordata</taxon>
        <taxon>Craniata</taxon>
        <taxon>Vertebrata</taxon>
        <taxon>Euteleostomi</taxon>
        <taxon>Actinopterygii</taxon>
        <taxon>Neopterygii</taxon>
        <taxon>Teleostei</taxon>
        <taxon>Neoteleostei</taxon>
        <taxon>Acanthomorphata</taxon>
        <taxon>Ovalentaria</taxon>
        <taxon>Atherinomorphae</taxon>
        <taxon>Beloniformes</taxon>
        <taxon>Adrianichthyidae</taxon>
        <taxon>Oryziinae</taxon>
        <taxon>Oryzias</taxon>
    </lineage>
</organism>
<evidence type="ECO:0000313" key="3">
    <source>
        <dbReference type="Proteomes" id="UP000265180"/>
    </source>
</evidence>
<feature type="region of interest" description="Disordered" evidence="1">
    <location>
        <begin position="153"/>
        <end position="233"/>
    </location>
</feature>
<evidence type="ECO:0000256" key="1">
    <source>
        <dbReference type="SAM" id="MobiDB-lite"/>
    </source>
</evidence>